<keyword evidence="3 6" id="KW-0472">Membrane</keyword>
<evidence type="ECO:0000256" key="5">
    <source>
        <dbReference type="SAM" id="MobiDB-lite"/>
    </source>
</evidence>
<dbReference type="Ensembl" id="ENSAPOT00000015928.1">
    <property type="protein sequence ID" value="ENSAPOP00000021579.1"/>
    <property type="gene ID" value="ENSAPOG00000002227.1"/>
</dbReference>
<evidence type="ECO:0000256" key="7">
    <source>
        <dbReference type="SAM" id="SignalP"/>
    </source>
</evidence>
<evidence type="ECO:0000256" key="4">
    <source>
        <dbReference type="ARBA" id="ARBA00023180"/>
    </source>
</evidence>
<keyword evidence="6" id="KW-1133">Transmembrane helix</keyword>
<sequence>MWPAMSWPGWLCVLSAAFSAGSVLAETPVYGKVGGEVDLKPDAHSFPNTIKNVLWKAGSDMAMEWDGTEISGYRHFRERCHLNTSTGVMTITRLTVNDSGVYTPEINGAVGTPIQLFVIPAVPVPTVLKACDEELTKCTLTCDEQTTQAEKITYRWKSDDTVVMDSDKKEYVIVKENSSDIKKFSCVLENQVSHESSQPISNPFITDTPPVEQLKISTGLTVFISLLTAVLLLGIFHRLKAGMWFFEKASMPWEADFWRKQERPAGDAAVSNGTTARGEKEQSDEETAMT</sequence>
<dbReference type="GeneTree" id="ENSGT00610000086518"/>
<dbReference type="STRING" id="80966.ENSAPOP00000021579"/>
<dbReference type="InterPro" id="IPR036179">
    <property type="entry name" value="Ig-like_dom_sf"/>
</dbReference>
<keyword evidence="4" id="KW-0325">Glycoprotein</keyword>
<keyword evidence="2 7" id="KW-0732">Signal</keyword>
<evidence type="ECO:0000256" key="6">
    <source>
        <dbReference type="SAM" id="Phobius"/>
    </source>
</evidence>
<keyword evidence="6" id="KW-0812">Transmembrane</keyword>
<feature type="region of interest" description="Disordered" evidence="5">
    <location>
        <begin position="264"/>
        <end position="290"/>
    </location>
</feature>
<organism evidence="9 10">
    <name type="scientific">Acanthochromis polyacanthus</name>
    <name type="common">spiny chromis</name>
    <dbReference type="NCBI Taxonomy" id="80966"/>
    <lineage>
        <taxon>Eukaryota</taxon>
        <taxon>Metazoa</taxon>
        <taxon>Chordata</taxon>
        <taxon>Craniata</taxon>
        <taxon>Vertebrata</taxon>
        <taxon>Euteleostomi</taxon>
        <taxon>Actinopterygii</taxon>
        <taxon>Neopterygii</taxon>
        <taxon>Teleostei</taxon>
        <taxon>Neoteleostei</taxon>
        <taxon>Acanthomorphata</taxon>
        <taxon>Ovalentaria</taxon>
        <taxon>Pomacentridae</taxon>
        <taxon>Acanthochromis</taxon>
    </lineage>
</organism>
<dbReference type="InterPro" id="IPR007110">
    <property type="entry name" value="Ig-like_dom"/>
</dbReference>
<protein>
    <submittedName>
        <fullName evidence="9">Uncharacterized LOC110968916</fullName>
    </submittedName>
</protein>
<feature type="chain" id="PRO_5018575376" evidence="7">
    <location>
        <begin position="26"/>
        <end position="290"/>
    </location>
</feature>
<evidence type="ECO:0000256" key="3">
    <source>
        <dbReference type="ARBA" id="ARBA00023136"/>
    </source>
</evidence>
<reference evidence="9" key="1">
    <citation type="submission" date="2025-08" db="UniProtKB">
        <authorList>
            <consortium name="Ensembl"/>
        </authorList>
    </citation>
    <scope>IDENTIFICATION</scope>
</reference>
<dbReference type="GO" id="GO:0016020">
    <property type="term" value="C:membrane"/>
    <property type="evidence" value="ECO:0007669"/>
    <property type="project" value="UniProtKB-SubCell"/>
</dbReference>
<dbReference type="Gene3D" id="2.60.40.10">
    <property type="entry name" value="Immunoglobulins"/>
    <property type="match status" value="2"/>
</dbReference>
<dbReference type="InterPro" id="IPR015631">
    <property type="entry name" value="CD2/SLAM_rcpt"/>
</dbReference>
<dbReference type="PANTHER" id="PTHR12080">
    <property type="entry name" value="SIGNALING LYMPHOCYTIC ACTIVATION MOLECULE"/>
    <property type="match status" value="1"/>
</dbReference>
<evidence type="ECO:0000256" key="2">
    <source>
        <dbReference type="ARBA" id="ARBA00022729"/>
    </source>
</evidence>
<feature type="signal peptide" evidence="7">
    <location>
        <begin position="1"/>
        <end position="25"/>
    </location>
</feature>
<evidence type="ECO:0000313" key="9">
    <source>
        <dbReference type="Ensembl" id="ENSAPOP00000021579.1"/>
    </source>
</evidence>
<dbReference type="Proteomes" id="UP000257200">
    <property type="component" value="Unplaced"/>
</dbReference>
<evidence type="ECO:0000313" key="10">
    <source>
        <dbReference type="Proteomes" id="UP000257200"/>
    </source>
</evidence>
<feature type="domain" description="Ig-like" evidence="8">
    <location>
        <begin position="125"/>
        <end position="201"/>
    </location>
</feature>
<evidence type="ECO:0000259" key="8">
    <source>
        <dbReference type="PROSITE" id="PS50835"/>
    </source>
</evidence>
<proteinExistence type="predicted"/>
<evidence type="ECO:0000256" key="1">
    <source>
        <dbReference type="ARBA" id="ARBA00004370"/>
    </source>
</evidence>
<dbReference type="InterPro" id="IPR013783">
    <property type="entry name" value="Ig-like_fold"/>
</dbReference>
<comment type="subcellular location">
    <subcellularLocation>
        <location evidence="1">Membrane</location>
    </subcellularLocation>
</comment>
<name>A0A3Q1FYE3_9TELE</name>
<dbReference type="SUPFAM" id="SSF48726">
    <property type="entry name" value="Immunoglobulin"/>
    <property type="match status" value="1"/>
</dbReference>
<keyword evidence="10" id="KW-1185">Reference proteome</keyword>
<dbReference type="PANTHER" id="PTHR12080:SF125">
    <property type="entry name" value="CD48 ANTIGEN-LIKE"/>
    <property type="match status" value="1"/>
</dbReference>
<reference evidence="9" key="2">
    <citation type="submission" date="2025-09" db="UniProtKB">
        <authorList>
            <consortium name="Ensembl"/>
        </authorList>
    </citation>
    <scope>IDENTIFICATION</scope>
</reference>
<dbReference type="AlphaFoldDB" id="A0A3Q1FYE3"/>
<dbReference type="InParanoid" id="A0A3Q1FYE3"/>
<dbReference type="PROSITE" id="PS50835">
    <property type="entry name" value="IG_LIKE"/>
    <property type="match status" value="1"/>
</dbReference>
<feature type="transmembrane region" description="Helical" evidence="6">
    <location>
        <begin position="216"/>
        <end position="236"/>
    </location>
</feature>
<accession>A0A3Q1FYE3</accession>